<dbReference type="InterPro" id="IPR021808">
    <property type="entry name" value="DUF3383"/>
</dbReference>
<dbReference type="EMBL" id="LVYK01000037">
    <property type="protein sequence ID" value="RAS75243.1"/>
    <property type="molecule type" value="Genomic_DNA"/>
</dbReference>
<gene>
    <name evidence="1" type="ORF">A3864_16390</name>
</gene>
<accession>A0AAX1Q7F8</accession>
<organism evidence="1 2">
    <name type="scientific">Priestia endophytica</name>
    <dbReference type="NCBI Taxonomy" id="135735"/>
    <lineage>
        <taxon>Bacteria</taxon>
        <taxon>Bacillati</taxon>
        <taxon>Bacillota</taxon>
        <taxon>Bacilli</taxon>
        <taxon>Bacillales</taxon>
        <taxon>Bacillaceae</taxon>
        <taxon>Priestia</taxon>
    </lineage>
</organism>
<evidence type="ECO:0008006" key="3">
    <source>
        <dbReference type="Google" id="ProtNLM"/>
    </source>
</evidence>
<dbReference type="Pfam" id="PF11863">
    <property type="entry name" value="DUF3383"/>
    <property type="match status" value="1"/>
</dbReference>
<evidence type="ECO:0000313" key="1">
    <source>
        <dbReference type="EMBL" id="RAS75243.1"/>
    </source>
</evidence>
<dbReference type="RefSeq" id="WP_113765847.1">
    <property type="nucleotide sequence ID" value="NZ_LVYK01000037.1"/>
</dbReference>
<proteinExistence type="predicted"/>
<name>A0AAX1Q7F8_9BACI</name>
<dbReference type="Proteomes" id="UP000250174">
    <property type="component" value="Unassembled WGS sequence"/>
</dbReference>
<protein>
    <recommendedName>
        <fullName evidence="3">DUF3383 family protein</fullName>
    </recommendedName>
</protein>
<sequence>MPLQDVTVTIDILKPAAYIGFGKPLILAEKAGTSFIKNYKDLEEVKVDFAENTPTYAKAKAVFTQENRPDTLSIATYDSAGSGIVSASEALEEYFDEDWIFVLATDEELTDKVAIADFVEQSGYKFFVVVTTDSESRNAFKAKAYDRTIDFYHPIENEHPDAALVGEVANRPVGSQTWKFKTLTGITPLDITNKEELKAIHEDGAIAYVTKAGTPQTSEGIVASGEYIDVMHGKDWIKLNMESNIQSAFAKNDKITYNSNGISLIEGEVTTTLKTAHSMGIIDSDNSGNPLYTVSTKSREEMPVAEREKRIYNGISFSYTAQGAIHESNIKGEIQPVE</sequence>
<evidence type="ECO:0000313" key="2">
    <source>
        <dbReference type="Proteomes" id="UP000250174"/>
    </source>
</evidence>
<reference evidence="1 2" key="1">
    <citation type="submission" date="2016-03" db="EMBL/GenBank/DDBJ databases">
        <title>Comparison of Bacillus endophyticus and B. anthracis characteristics using whole genome sequence analysis and microbiological techniques.</title>
        <authorList>
            <person name="Lekota K.E."/>
            <person name="Mafofo J."/>
            <person name="Rees J."/>
            <person name="Muchadeyi F.C."/>
            <person name="Madoroba E."/>
            <person name="Van Heerden H."/>
        </authorList>
    </citation>
    <scope>NUCLEOTIDE SEQUENCE [LARGE SCALE GENOMIC DNA]</scope>
    <source>
        <strain evidence="1 2">3631_10C</strain>
    </source>
</reference>
<comment type="caution">
    <text evidence="1">The sequence shown here is derived from an EMBL/GenBank/DDBJ whole genome shotgun (WGS) entry which is preliminary data.</text>
</comment>
<dbReference type="AlphaFoldDB" id="A0AAX1Q7F8"/>